<gene>
    <name evidence="1" type="ORF">L9F63_010591</name>
</gene>
<feature type="non-terminal residue" evidence="1">
    <location>
        <position position="1"/>
    </location>
</feature>
<proteinExistence type="predicted"/>
<dbReference type="Proteomes" id="UP001233999">
    <property type="component" value="Unassembled WGS sequence"/>
</dbReference>
<evidence type="ECO:0000313" key="2">
    <source>
        <dbReference type="Proteomes" id="UP001233999"/>
    </source>
</evidence>
<name>A0AAD8EQI7_DIPPU</name>
<reference evidence="1" key="1">
    <citation type="journal article" date="2023" name="IScience">
        <title>Live-bearing cockroach genome reveals convergent evolutionary mechanisms linked to viviparity in insects and beyond.</title>
        <authorList>
            <person name="Fouks B."/>
            <person name="Harrison M.C."/>
            <person name="Mikhailova A.A."/>
            <person name="Marchal E."/>
            <person name="English S."/>
            <person name="Carruthers M."/>
            <person name="Jennings E.C."/>
            <person name="Chiamaka E.L."/>
            <person name="Frigard R.A."/>
            <person name="Pippel M."/>
            <person name="Attardo G.M."/>
            <person name="Benoit J.B."/>
            <person name="Bornberg-Bauer E."/>
            <person name="Tobe S.S."/>
        </authorList>
    </citation>
    <scope>NUCLEOTIDE SEQUENCE</scope>
    <source>
        <strain evidence="1">Stay&amp;Tobe</strain>
    </source>
</reference>
<accession>A0AAD8EQI7</accession>
<protein>
    <submittedName>
        <fullName evidence="1">Uncharacterized protein</fullName>
    </submittedName>
</protein>
<dbReference type="AlphaFoldDB" id="A0AAD8EQI7"/>
<evidence type="ECO:0000313" key="1">
    <source>
        <dbReference type="EMBL" id="KAJ9598721.1"/>
    </source>
</evidence>
<feature type="non-terminal residue" evidence="1">
    <location>
        <position position="72"/>
    </location>
</feature>
<dbReference type="EMBL" id="JASPKZ010001193">
    <property type="protein sequence ID" value="KAJ9598721.1"/>
    <property type="molecule type" value="Genomic_DNA"/>
</dbReference>
<keyword evidence="2" id="KW-1185">Reference proteome</keyword>
<comment type="caution">
    <text evidence="1">The sequence shown here is derived from an EMBL/GenBank/DDBJ whole genome shotgun (WGS) entry which is preliminary data.</text>
</comment>
<organism evidence="1 2">
    <name type="scientific">Diploptera punctata</name>
    <name type="common">Pacific beetle cockroach</name>
    <dbReference type="NCBI Taxonomy" id="6984"/>
    <lineage>
        <taxon>Eukaryota</taxon>
        <taxon>Metazoa</taxon>
        <taxon>Ecdysozoa</taxon>
        <taxon>Arthropoda</taxon>
        <taxon>Hexapoda</taxon>
        <taxon>Insecta</taxon>
        <taxon>Pterygota</taxon>
        <taxon>Neoptera</taxon>
        <taxon>Polyneoptera</taxon>
        <taxon>Dictyoptera</taxon>
        <taxon>Blattodea</taxon>
        <taxon>Blaberoidea</taxon>
        <taxon>Blaberidae</taxon>
        <taxon>Diplopterinae</taxon>
        <taxon>Diploptera</taxon>
    </lineage>
</organism>
<reference evidence="1" key="2">
    <citation type="submission" date="2023-05" db="EMBL/GenBank/DDBJ databases">
        <authorList>
            <person name="Fouks B."/>
        </authorList>
    </citation>
    <scope>NUCLEOTIDE SEQUENCE</scope>
    <source>
        <strain evidence="1">Stay&amp;Tobe</strain>
        <tissue evidence="1">Testes</tissue>
    </source>
</reference>
<sequence>IFLIYLNRFLECSKMNRSIRHFLYFTINHIFLTQTHPRLCRDLEHISSLKCVVAFRSTEHSNKAFFRKRRLI</sequence>